<comment type="caution">
    <text evidence="1">The sequence shown here is derived from an EMBL/GenBank/DDBJ whole genome shotgun (WGS) entry which is preliminary data.</text>
</comment>
<proteinExistence type="predicted"/>
<dbReference type="Proteomes" id="UP001205998">
    <property type="component" value="Unassembled WGS sequence"/>
</dbReference>
<sequence>MNYCKMEQVKKSLERWRCVLERRGMKVSRSKSEYMCVNKRKSSGVVRLQGEEVEKVVKFRSSQHCFGTALALDTPETKWKGSKARNIGGGFKVFYYGVYAKRNGVGVILKEENSKCVVEVKRVSDRVMNVKLEVEGLMTNIISAYAPQVGCEMKEKEKF</sequence>
<accession>A0AAD5AWE1</accession>
<dbReference type="EMBL" id="MU551588">
    <property type="protein sequence ID" value="KAI5624278.1"/>
    <property type="molecule type" value="Genomic_DNA"/>
</dbReference>
<keyword evidence="2" id="KW-1185">Reference proteome</keyword>
<gene>
    <name evidence="1" type="ORF">C0J50_16171</name>
</gene>
<organism evidence="1 2">
    <name type="scientific">Silurus asotus</name>
    <name type="common">Amur catfish</name>
    <name type="synonym">Parasilurus asotus</name>
    <dbReference type="NCBI Taxonomy" id="30991"/>
    <lineage>
        <taxon>Eukaryota</taxon>
        <taxon>Metazoa</taxon>
        <taxon>Chordata</taxon>
        <taxon>Craniata</taxon>
        <taxon>Vertebrata</taxon>
        <taxon>Euteleostomi</taxon>
        <taxon>Actinopterygii</taxon>
        <taxon>Neopterygii</taxon>
        <taxon>Teleostei</taxon>
        <taxon>Ostariophysi</taxon>
        <taxon>Siluriformes</taxon>
        <taxon>Siluridae</taxon>
        <taxon>Silurus</taxon>
    </lineage>
</organism>
<reference evidence="1" key="1">
    <citation type="submission" date="2018-07" db="EMBL/GenBank/DDBJ databases">
        <title>Comparative genomics of catfishes provides insights into carnivory and benthic adaptation.</title>
        <authorList>
            <person name="Zhang Y."/>
            <person name="Wang D."/>
            <person name="Peng Z."/>
            <person name="Zheng S."/>
            <person name="Shao F."/>
            <person name="Tao W."/>
        </authorList>
    </citation>
    <scope>NUCLEOTIDE SEQUENCE</scope>
    <source>
        <strain evidence="1">Chongqing</strain>
    </source>
</reference>
<evidence type="ECO:0000313" key="1">
    <source>
        <dbReference type="EMBL" id="KAI5624278.1"/>
    </source>
</evidence>
<evidence type="ECO:0000313" key="2">
    <source>
        <dbReference type="Proteomes" id="UP001205998"/>
    </source>
</evidence>
<dbReference type="AlphaFoldDB" id="A0AAD5AWE1"/>
<name>A0AAD5AWE1_SILAS</name>
<protein>
    <submittedName>
        <fullName evidence="1">Uncharacterized protein</fullName>
    </submittedName>
</protein>